<organism evidence="3 4">
    <name type="scientific">Ustilago trichophora</name>
    <dbReference type="NCBI Taxonomy" id="86804"/>
    <lineage>
        <taxon>Eukaryota</taxon>
        <taxon>Fungi</taxon>
        <taxon>Dikarya</taxon>
        <taxon>Basidiomycota</taxon>
        <taxon>Ustilaginomycotina</taxon>
        <taxon>Ustilaginomycetes</taxon>
        <taxon>Ustilaginales</taxon>
        <taxon>Ustilaginaceae</taxon>
        <taxon>Ustilago</taxon>
    </lineage>
</organism>
<dbReference type="PANTHER" id="PTHR45876">
    <property type="entry name" value="FI04035P"/>
    <property type="match status" value="1"/>
</dbReference>
<dbReference type="InterPro" id="IPR036020">
    <property type="entry name" value="WW_dom_sf"/>
</dbReference>
<feature type="compositionally biased region" description="Gly residues" evidence="1">
    <location>
        <begin position="518"/>
        <end position="534"/>
    </location>
</feature>
<feature type="compositionally biased region" description="Basic and acidic residues" evidence="1">
    <location>
        <begin position="784"/>
        <end position="800"/>
    </location>
</feature>
<feature type="compositionally biased region" description="Polar residues" evidence="1">
    <location>
        <begin position="753"/>
        <end position="772"/>
    </location>
</feature>
<feature type="compositionally biased region" description="Polar residues" evidence="1">
    <location>
        <begin position="93"/>
        <end position="105"/>
    </location>
</feature>
<accession>A0A5C3ELG2</accession>
<evidence type="ECO:0000259" key="2">
    <source>
        <dbReference type="PROSITE" id="PS50020"/>
    </source>
</evidence>
<gene>
    <name evidence="3" type="ORF">UTRI_05918_B</name>
</gene>
<evidence type="ECO:0000313" key="3">
    <source>
        <dbReference type="EMBL" id="SPO31272.1"/>
    </source>
</evidence>
<feature type="domain" description="WW" evidence="2">
    <location>
        <begin position="465"/>
        <end position="492"/>
    </location>
</feature>
<feature type="region of interest" description="Disordered" evidence="1">
    <location>
        <begin position="1"/>
        <end position="105"/>
    </location>
</feature>
<feature type="compositionally biased region" description="Low complexity" evidence="1">
    <location>
        <begin position="831"/>
        <end position="848"/>
    </location>
</feature>
<dbReference type="EMBL" id="OOIN01000037">
    <property type="protein sequence ID" value="SPO31272.1"/>
    <property type="molecule type" value="Genomic_DNA"/>
</dbReference>
<dbReference type="OrthoDB" id="437889at2759"/>
<evidence type="ECO:0000256" key="1">
    <source>
        <dbReference type="SAM" id="MobiDB-lite"/>
    </source>
</evidence>
<protein>
    <recommendedName>
        <fullName evidence="2">WW domain-containing protein</fullName>
    </recommendedName>
</protein>
<sequence>MQSSAISSQSQSNRSQSGSGTTMNCNTSSRPQQPDDIQSRERGNSDSSSSSSSTQKPHKTLTEEGGSNAETLSECSTKRPHKSPLLGELKTASEGTESDCSSTAQPHITALTQAENTTTHSDSAVQCNSLASPTVEDIPNPKCSFERSHATTPSFGSSISFFTVQTHFSPAHQQFQHSAGLKEQQEVEVDKSEEECREGDCVEECMTPTPAEGFRFAADMMKESSKAEEYECMLRKDVGCLTQDNGVECQGHPFQHFGSCEVQEDTEGLEEEEEEPEEEMQEEDQEYQGYAIKPLPNGMRCLPSPSVASRSFDLSSSASPFSRPLTLGSEHSLGPVLPTSAAAVAAGDGGGGGLVDSQQEQSEASTSSGDFSLPSTSTSGPISTPETTPTAPPHNISTLHPIPHSTTTNLARSETNEWGANFWCVVQDPSETGNNFFANPTTGECRWFLPKGTIVLPPSGEGEWWELIDEQTGREYYYHTRTKESRWTRPDLVGEGKGLVIPMRAVQLSRHSKRVGDGDGAGIGAEAGNGAGVGGRREKRAEYSDGDGVKGSERDLHRVDKEVEADPSTIITTPLRPRTKSLPKQVKRERHPSSPPTTTLPRYVAPRSPIRAKKTQFQPTAIVPPPPPPADITQKARTSILQHDQRVLSLARKTSTPPFKPEPLPLPPLYRPKQQRNRPSTTGTGIPKRPAHQVGMASSHTYPFLNHDPEAYHQRRSKNRGLGMGLHDEAFLPAAEVEIVPIRRVGKGLAFDSRSTSPLSSHHASATTMQSVKTRRSLPFLSPTRKDKKDKEKEKEKDRMIVGLPLDLAQALSRLNCHPTHSAHDNDGKFASSAERSNSRRTTSANSSQESTNSTSGMAKTKTGKKRKLTQLIGFARCRSVSFGASSRASSFGDL</sequence>
<feature type="compositionally biased region" description="Low complexity" evidence="1">
    <location>
        <begin position="357"/>
        <end position="389"/>
    </location>
</feature>
<feature type="compositionally biased region" description="Low complexity" evidence="1">
    <location>
        <begin position="1"/>
        <end position="19"/>
    </location>
</feature>
<feature type="region of interest" description="Disordered" evidence="1">
    <location>
        <begin position="652"/>
        <end position="692"/>
    </location>
</feature>
<dbReference type="InterPro" id="IPR001202">
    <property type="entry name" value="WW_dom"/>
</dbReference>
<dbReference type="Gene3D" id="2.20.70.10">
    <property type="match status" value="1"/>
</dbReference>
<dbReference type="GO" id="GO:0005737">
    <property type="term" value="C:cytoplasm"/>
    <property type="evidence" value="ECO:0007669"/>
    <property type="project" value="TreeGrafter"/>
</dbReference>
<feature type="region of interest" description="Disordered" evidence="1">
    <location>
        <begin position="344"/>
        <end position="407"/>
    </location>
</feature>
<dbReference type="PROSITE" id="PS50020">
    <property type="entry name" value="WW_DOMAIN_2"/>
    <property type="match status" value="1"/>
</dbReference>
<dbReference type="AlphaFoldDB" id="A0A5C3ELG2"/>
<feature type="region of interest" description="Disordered" evidence="1">
    <location>
        <begin position="752"/>
        <end position="801"/>
    </location>
</feature>
<dbReference type="SMART" id="SM00456">
    <property type="entry name" value="WW"/>
    <property type="match status" value="1"/>
</dbReference>
<reference evidence="3 4" key="1">
    <citation type="submission" date="2018-03" db="EMBL/GenBank/DDBJ databases">
        <authorList>
            <person name="Guldener U."/>
        </authorList>
    </citation>
    <scope>NUCLEOTIDE SEQUENCE [LARGE SCALE GENOMIC DNA]</scope>
    <source>
        <strain evidence="3 4">NBRC100155</strain>
    </source>
</reference>
<evidence type="ECO:0000313" key="4">
    <source>
        <dbReference type="Proteomes" id="UP000324022"/>
    </source>
</evidence>
<dbReference type="CDD" id="cd00201">
    <property type="entry name" value="WW"/>
    <property type="match status" value="1"/>
</dbReference>
<dbReference type="Pfam" id="PF00397">
    <property type="entry name" value="WW"/>
    <property type="match status" value="1"/>
</dbReference>
<feature type="compositionally biased region" description="Acidic residues" evidence="1">
    <location>
        <begin position="263"/>
        <end position="286"/>
    </location>
</feature>
<feature type="region of interest" description="Disordered" evidence="1">
    <location>
        <begin position="818"/>
        <end position="866"/>
    </location>
</feature>
<proteinExistence type="predicted"/>
<feature type="compositionally biased region" description="Polar residues" evidence="1">
    <location>
        <begin position="849"/>
        <end position="858"/>
    </location>
</feature>
<feature type="compositionally biased region" description="Basic and acidic residues" evidence="1">
    <location>
        <begin position="535"/>
        <end position="559"/>
    </location>
</feature>
<feature type="region of interest" description="Disordered" evidence="1">
    <location>
        <begin position="513"/>
        <end position="559"/>
    </location>
</feature>
<keyword evidence="4" id="KW-1185">Reference proteome</keyword>
<feature type="compositionally biased region" description="Basic residues" evidence="1">
    <location>
        <begin position="577"/>
        <end position="590"/>
    </location>
</feature>
<dbReference type="SUPFAM" id="SSF51045">
    <property type="entry name" value="WW domain"/>
    <property type="match status" value="1"/>
</dbReference>
<feature type="region of interest" description="Disordered" evidence="1">
    <location>
        <begin position="573"/>
        <end position="603"/>
    </location>
</feature>
<feature type="compositionally biased region" description="Low complexity" evidence="1">
    <location>
        <begin position="306"/>
        <end position="321"/>
    </location>
</feature>
<feature type="compositionally biased region" description="Polar residues" evidence="1">
    <location>
        <begin position="20"/>
        <end position="36"/>
    </location>
</feature>
<name>A0A5C3ELG2_9BASI</name>
<dbReference type="GO" id="GO:0005096">
    <property type="term" value="F:GTPase activator activity"/>
    <property type="evidence" value="ECO:0007669"/>
    <property type="project" value="TreeGrafter"/>
</dbReference>
<feature type="compositionally biased region" description="Pro residues" evidence="1">
    <location>
        <begin position="658"/>
        <end position="670"/>
    </location>
</feature>
<feature type="region of interest" description="Disordered" evidence="1">
    <location>
        <begin position="263"/>
        <end position="321"/>
    </location>
</feature>
<dbReference type="PANTHER" id="PTHR45876:SF8">
    <property type="entry name" value="FI04035P"/>
    <property type="match status" value="1"/>
</dbReference>
<dbReference type="Proteomes" id="UP000324022">
    <property type="component" value="Unassembled WGS sequence"/>
</dbReference>